<organism evidence="10 12">
    <name type="scientific">Methanobacterium veterum</name>
    <dbReference type="NCBI Taxonomy" id="408577"/>
    <lineage>
        <taxon>Archaea</taxon>
        <taxon>Methanobacteriati</taxon>
        <taxon>Methanobacteriota</taxon>
        <taxon>Methanomada group</taxon>
        <taxon>Methanobacteria</taxon>
        <taxon>Methanobacteriales</taxon>
        <taxon>Methanobacteriaceae</taxon>
        <taxon>Methanobacterium</taxon>
    </lineage>
</organism>
<dbReference type="Gene3D" id="3.40.1710.10">
    <property type="entry name" value="abc type-2 transporter like domain"/>
    <property type="match status" value="1"/>
</dbReference>
<feature type="domain" description="ABC transmembrane type-2" evidence="9">
    <location>
        <begin position="140"/>
        <end position="366"/>
    </location>
</feature>
<evidence type="ECO:0000256" key="8">
    <source>
        <dbReference type="SAM" id="Phobius"/>
    </source>
</evidence>
<reference evidence="10" key="1">
    <citation type="submission" date="2022-12" db="EMBL/GenBank/DDBJ databases">
        <title>Reclassification of two methanogenic archaea species isolated from the Kolyma lowland permafrost.</title>
        <authorList>
            <person name="Trubitsyn V.E."/>
            <person name="Rivkina E.M."/>
            <person name="Shcherbakova V.A."/>
        </authorList>
    </citation>
    <scope>NUCLEOTIDE SEQUENCE</scope>
    <source>
        <strain evidence="10">M2</strain>
        <strain evidence="11">MK4</strain>
    </source>
</reference>
<dbReference type="Pfam" id="PF12698">
    <property type="entry name" value="ABC2_membrane_3"/>
    <property type="match status" value="1"/>
</dbReference>
<name>A0A9E5DJ81_9EURY</name>
<gene>
    <name evidence="11" type="ORF">O3H35_02155</name>
    <name evidence="10" type="ORF">O3H54_08735</name>
</gene>
<feature type="transmembrane region" description="Helical" evidence="8">
    <location>
        <begin position="345"/>
        <end position="363"/>
    </location>
</feature>
<dbReference type="GO" id="GO:0140359">
    <property type="term" value="F:ABC-type transporter activity"/>
    <property type="evidence" value="ECO:0007669"/>
    <property type="project" value="InterPro"/>
</dbReference>
<feature type="transmembrane region" description="Helical" evidence="8">
    <location>
        <begin position="178"/>
        <end position="200"/>
    </location>
</feature>
<dbReference type="Proteomes" id="UP001068021">
    <property type="component" value="Unassembled WGS sequence"/>
</dbReference>
<comment type="caution">
    <text evidence="10">The sequence shown here is derived from an EMBL/GenBank/DDBJ whole genome shotgun (WGS) entry which is preliminary data.</text>
</comment>
<evidence type="ECO:0000313" key="10">
    <source>
        <dbReference type="EMBL" id="MCZ3365967.1"/>
    </source>
</evidence>
<dbReference type="Proteomes" id="UP001074446">
    <property type="component" value="Unassembled WGS sequence"/>
</dbReference>
<evidence type="ECO:0000256" key="3">
    <source>
        <dbReference type="ARBA" id="ARBA00022448"/>
    </source>
</evidence>
<evidence type="ECO:0000313" key="12">
    <source>
        <dbReference type="Proteomes" id="UP001068021"/>
    </source>
</evidence>
<keyword evidence="5 8" id="KW-0812">Transmembrane</keyword>
<dbReference type="InterPro" id="IPR013525">
    <property type="entry name" value="ABC2_TM"/>
</dbReference>
<evidence type="ECO:0000256" key="7">
    <source>
        <dbReference type="ARBA" id="ARBA00023136"/>
    </source>
</evidence>
<evidence type="ECO:0000256" key="1">
    <source>
        <dbReference type="ARBA" id="ARBA00004651"/>
    </source>
</evidence>
<dbReference type="InterPro" id="IPR047817">
    <property type="entry name" value="ABC2_TM_bact-type"/>
</dbReference>
<evidence type="ECO:0000256" key="4">
    <source>
        <dbReference type="ARBA" id="ARBA00022475"/>
    </source>
</evidence>
<dbReference type="EMBL" id="JAPVES010000024">
    <property type="protein sequence ID" value="MCZ3371432.1"/>
    <property type="molecule type" value="Genomic_DNA"/>
</dbReference>
<evidence type="ECO:0000256" key="6">
    <source>
        <dbReference type="ARBA" id="ARBA00022989"/>
    </source>
</evidence>
<dbReference type="AlphaFoldDB" id="A0A9E5DJ81"/>
<dbReference type="PANTHER" id="PTHR30294">
    <property type="entry name" value="MEMBRANE COMPONENT OF ABC TRANSPORTER YHHJ-RELATED"/>
    <property type="match status" value="1"/>
</dbReference>
<keyword evidence="12" id="KW-1185">Reference proteome</keyword>
<dbReference type="RefSeq" id="WP_245611185.1">
    <property type="nucleotide sequence ID" value="NZ_JAPVER010000020.1"/>
</dbReference>
<accession>A0A9E5DJ81</accession>
<dbReference type="PANTHER" id="PTHR30294:SF38">
    <property type="entry name" value="TRANSPORT PERMEASE PROTEIN"/>
    <property type="match status" value="1"/>
</dbReference>
<feature type="transmembrane region" description="Helical" evidence="8">
    <location>
        <begin position="221"/>
        <end position="245"/>
    </location>
</feature>
<protein>
    <submittedName>
        <fullName evidence="10">ABC transporter permease</fullName>
    </submittedName>
</protein>
<proteinExistence type="inferred from homology"/>
<evidence type="ECO:0000256" key="5">
    <source>
        <dbReference type="ARBA" id="ARBA00022692"/>
    </source>
</evidence>
<dbReference type="GO" id="GO:0005886">
    <property type="term" value="C:plasma membrane"/>
    <property type="evidence" value="ECO:0007669"/>
    <property type="project" value="UniProtKB-SubCell"/>
</dbReference>
<keyword evidence="4" id="KW-1003">Cell membrane</keyword>
<evidence type="ECO:0000256" key="2">
    <source>
        <dbReference type="ARBA" id="ARBA00007783"/>
    </source>
</evidence>
<evidence type="ECO:0000259" key="9">
    <source>
        <dbReference type="PROSITE" id="PS51012"/>
    </source>
</evidence>
<feature type="transmembrane region" description="Helical" evidence="8">
    <location>
        <begin position="23"/>
        <end position="43"/>
    </location>
</feature>
<dbReference type="InterPro" id="IPR051449">
    <property type="entry name" value="ABC-2_transporter_component"/>
</dbReference>
<sequence length="383" mass="40994">MMENEGFGSMLVSVIKNGFKRKVPIGMAVFGPVIIMIILGYMVTIAGTADTVNIGVVNHDQGLANVNAASNIIEELKGQDNVNVTSINQNDISSDFKDRSIDAAIVFPENFTRDLAMKKTPEVLLQVEGTDQVKSALVNRAFLNSTMTVAAESGNTVMPLKISNESFYGEGLNFTNLFIYHIMALVTLLISTIIGLFAVLGDKNSSKSNKMFLSPVKAVAAYIAGLSIFAFVAALMVLAYVIYVMGITIVGDMGSTVLVMLLIALAGVSLGILAAAVTRTEKQTLALFGLIIILQVLFGGLFIAVVRFDYYIRLLSYCLPLTYGLDAMQGIVIKGFSLGDVGTDLLAISAIIIVALVLSVIGLKKGQNRGTIRDTGDKKKQII</sequence>
<keyword evidence="3" id="KW-0813">Transport</keyword>
<dbReference type="PROSITE" id="PS51012">
    <property type="entry name" value="ABC_TM2"/>
    <property type="match status" value="1"/>
</dbReference>
<comment type="similarity">
    <text evidence="2">Belongs to the ABC-2 integral membrane protein family.</text>
</comment>
<feature type="transmembrane region" description="Helical" evidence="8">
    <location>
        <begin position="257"/>
        <end position="278"/>
    </location>
</feature>
<dbReference type="EMBL" id="JAPVER010000020">
    <property type="protein sequence ID" value="MCZ3365967.1"/>
    <property type="molecule type" value="Genomic_DNA"/>
</dbReference>
<keyword evidence="7 8" id="KW-0472">Membrane</keyword>
<keyword evidence="6 8" id="KW-1133">Transmembrane helix</keyword>
<evidence type="ECO:0000313" key="11">
    <source>
        <dbReference type="EMBL" id="MCZ3371432.1"/>
    </source>
</evidence>
<feature type="transmembrane region" description="Helical" evidence="8">
    <location>
        <begin position="285"/>
        <end position="306"/>
    </location>
</feature>
<comment type="subcellular location">
    <subcellularLocation>
        <location evidence="1">Cell membrane</location>
        <topology evidence="1">Multi-pass membrane protein</topology>
    </subcellularLocation>
</comment>